<dbReference type="InterPro" id="IPR007711">
    <property type="entry name" value="HigB-1"/>
</dbReference>
<evidence type="ECO:0000313" key="2">
    <source>
        <dbReference type="Proteomes" id="UP000435802"/>
    </source>
</evidence>
<dbReference type="PANTHER" id="PTHR40266">
    <property type="entry name" value="TOXIN HIGB-1"/>
    <property type="match status" value="1"/>
</dbReference>
<comment type="caution">
    <text evidence="1">The sequence shown here is derived from an EMBL/GenBank/DDBJ whole genome shotgun (WGS) entry which is preliminary data.</text>
</comment>
<dbReference type="Pfam" id="PF05015">
    <property type="entry name" value="HigB-like_toxin"/>
    <property type="match status" value="1"/>
</dbReference>
<sequence>MIKSFADRETELIWSGRRSRRLPADMQAIALRKLRMLHAARAITDLRVPPGNRLELLKGNLAGLYSIRINDQWRICFGWSQGDAVHVRIIDYHD</sequence>
<dbReference type="Proteomes" id="UP000435802">
    <property type="component" value="Unassembled WGS sequence"/>
</dbReference>
<dbReference type="RefSeq" id="WP_160861475.1">
    <property type="nucleotide sequence ID" value="NZ_WUMK01000009.1"/>
</dbReference>
<dbReference type="InterPro" id="IPR035093">
    <property type="entry name" value="RelE/ParE_toxin_dom_sf"/>
</dbReference>
<protein>
    <submittedName>
        <fullName evidence="1">Type II toxin-antitoxin system RelE/ParE family toxin</fullName>
    </submittedName>
</protein>
<gene>
    <name evidence="1" type="ORF">GR138_22415</name>
</gene>
<name>A0A6N8SKX2_9HYPH</name>
<evidence type="ECO:0000313" key="1">
    <source>
        <dbReference type="EMBL" id="MXN47966.1"/>
    </source>
</evidence>
<dbReference type="PANTHER" id="PTHR40266:SF2">
    <property type="entry name" value="TOXIN HIGB-1"/>
    <property type="match status" value="1"/>
</dbReference>
<accession>A0A6N8SKX2</accession>
<dbReference type="SUPFAM" id="SSF143011">
    <property type="entry name" value="RelE-like"/>
    <property type="match status" value="1"/>
</dbReference>
<dbReference type="AlphaFoldDB" id="A0A6N8SKX2"/>
<proteinExistence type="predicted"/>
<dbReference type="EMBL" id="WUMK01000009">
    <property type="protein sequence ID" value="MXN47966.1"/>
    <property type="molecule type" value="Genomic_DNA"/>
</dbReference>
<dbReference type="Gene3D" id="3.30.2310.20">
    <property type="entry name" value="RelE-like"/>
    <property type="match status" value="1"/>
</dbReference>
<keyword evidence="2" id="KW-1185">Reference proteome</keyword>
<dbReference type="OrthoDB" id="9801102at2"/>
<organism evidence="1 2">
    <name type="scientific">Shinella kummerowiae</name>
    <dbReference type="NCBI Taxonomy" id="417745"/>
    <lineage>
        <taxon>Bacteria</taxon>
        <taxon>Pseudomonadati</taxon>
        <taxon>Pseudomonadota</taxon>
        <taxon>Alphaproteobacteria</taxon>
        <taxon>Hyphomicrobiales</taxon>
        <taxon>Rhizobiaceae</taxon>
        <taxon>Shinella</taxon>
    </lineage>
</organism>
<reference evidence="1 2" key="1">
    <citation type="submission" date="2019-12" db="EMBL/GenBank/DDBJ databases">
        <title>Shinella kummerowiae sp. nov., a symbiotic bacterium isolated from root nodules of the herbal legume Kummerowia stipulacea.</title>
        <authorList>
            <person name="Gao J."/>
        </authorList>
    </citation>
    <scope>NUCLEOTIDE SEQUENCE [LARGE SCALE GENOMIC DNA]</scope>
    <source>
        <strain evidence="1 2">CCBAU 25048</strain>
    </source>
</reference>